<keyword evidence="2" id="KW-0472">Membrane</keyword>
<keyword evidence="5" id="KW-1185">Reference proteome</keyword>
<feature type="compositionally biased region" description="Low complexity" evidence="1">
    <location>
        <begin position="509"/>
        <end position="528"/>
    </location>
</feature>
<feature type="chain" id="PRO_5033009197" evidence="3">
    <location>
        <begin position="23"/>
        <end position="548"/>
    </location>
</feature>
<dbReference type="InterPro" id="IPR052808">
    <property type="entry name" value="GPCR_Mth-like"/>
</dbReference>
<keyword evidence="2" id="KW-1133">Transmembrane helix</keyword>
<dbReference type="Proteomes" id="UP000600918">
    <property type="component" value="Unassembled WGS sequence"/>
</dbReference>
<name>A0A834UBD8_VESPE</name>
<reference evidence="4" key="1">
    <citation type="journal article" date="2020" name="G3 (Bethesda)">
        <title>High-Quality Assemblies for Three Invasive Social Wasps from the &lt;i&gt;Vespula&lt;/i&gt; Genus.</title>
        <authorList>
            <person name="Harrop T.W.R."/>
            <person name="Guhlin J."/>
            <person name="McLaughlin G.M."/>
            <person name="Permina E."/>
            <person name="Stockwell P."/>
            <person name="Gilligan J."/>
            <person name="Le Lec M.F."/>
            <person name="Gruber M.A.M."/>
            <person name="Quinn O."/>
            <person name="Lovegrove M."/>
            <person name="Duncan E.J."/>
            <person name="Remnant E.J."/>
            <person name="Van Eeckhoven J."/>
            <person name="Graham B."/>
            <person name="Knapp R.A."/>
            <person name="Langford K.W."/>
            <person name="Kronenberg Z."/>
            <person name="Press M.O."/>
            <person name="Eacker S.M."/>
            <person name="Wilson-Rankin E.E."/>
            <person name="Purcell J."/>
            <person name="Lester P.J."/>
            <person name="Dearden P.K."/>
        </authorList>
    </citation>
    <scope>NUCLEOTIDE SEQUENCE</scope>
    <source>
        <strain evidence="4">Volc-1</strain>
    </source>
</reference>
<evidence type="ECO:0000313" key="5">
    <source>
        <dbReference type="Proteomes" id="UP000600918"/>
    </source>
</evidence>
<feature type="transmembrane region" description="Helical" evidence="2">
    <location>
        <begin position="239"/>
        <end position="266"/>
    </location>
</feature>
<gene>
    <name evidence="4" type="ORF">H0235_007364</name>
</gene>
<feature type="region of interest" description="Disordered" evidence="1">
    <location>
        <begin position="507"/>
        <end position="528"/>
    </location>
</feature>
<protein>
    <submittedName>
        <fullName evidence="4">Uncharacterized protein</fullName>
    </submittedName>
</protein>
<evidence type="ECO:0000313" key="4">
    <source>
        <dbReference type="EMBL" id="KAF7427670.1"/>
    </source>
</evidence>
<feature type="transmembrane region" description="Helical" evidence="2">
    <location>
        <begin position="175"/>
        <end position="196"/>
    </location>
</feature>
<keyword evidence="3" id="KW-0732">Signal</keyword>
<feature type="transmembrane region" description="Helical" evidence="2">
    <location>
        <begin position="208"/>
        <end position="227"/>
    </location>
</feature>
<dbReference type="InterPro" id="IPR059162">
    <property type="entry name" value="RIIAD1"/>
</dbReference>
<dbReference type="Gene3D" id="1.20.1070.10">
    <property type="entry name" value="Rhodopsin 7-helix transmembrane proteins"/>
    <property type="match status" value="1"/>
</dbReference>
<accession>A0A834UBD8</accession>
<dbReference type="EMBL" id="JACSDY010000005">
    <property type="protein sequence ID" value="KAF7427670.1"/>
    <property type="molecule type" value="Genomic_DNA"/>
</dbReference>
<dbReference type="PANTHER" id="PTHR46953">
    <property type="entry name" value="G-PROTEIN COUPLED RECEPTOR MTH-LIKE 1-RELATED"/>
    <property type="match status" value="1"/>
</dbReference>
<feature type="transmembrane region" description="Helical" evidence="2">
    <location>
        <begin position="287"/>
        <end position="308"/>
    </location>
</feature>
<evidence type="ECO:0000256" key="2">
    <source>
        <dbReference type="SAM" id="Phobius"/>
    </source>
</evidence>
<keyword evidence="2" id="KW-0812">Transmembrane</keyword>
<evidence type="ECO:0000256" key="1">
    <source>
        <dbReference type="SAM" id="MobiDB-lite"/>
    </source>
</evidence>
<feature type="signal peptide" evidence="3">
    <location>
        <begin position="1"/>
        <end position="22"/>
    </location>
</feature>
<organism evidence="4 5">
    <name type="scientific">Vespula pensylvanica</name>
    <name type="common">Western yellow jacket</name>
    <name type="synonym">Wasp</name>
    <dbReference type="NCBI Taxonomy" id="30213"/>
    <lineage>
        <taxon>Eukaryota</taxon>
        <taxon>Metazoa</taxon>
        <taxon>Ecdysozoa</taxon>
        <taxon>Arthropoda</taxon>
        <taxon>Hexapoda</taxon>
        <taxon>Insecta</taxon>
        <taxon>Pterygota</taxon>
        <taxon>Neoptera</taxon>
        <taxon>Endopterygota</taxon>
        <taxon>Hymenoptera</taxon>
        <taxon>Apocrita</taxon>
        <taxon>Aculeata</taxon>
        <taxon>Vespoidea</taxon>
        <taxon>Vespidae</taxon>
        <taxon>Vespinae</taxon>
        <taxon>Vespula</taxon>
    </lineage>
</organism>
<proteinExistence type="predicted"/>
<dbReference type="PANTHER" id="PTHR46953:SF1">
    <property type="entry name" value="G-PROTEIN COUPLED RECEPTOR MTH-LIKE 1-RELATED"/>
    <property type="match status" value="1"/>
</dbReference>
<evidence type="ECO:0000256" key="3">
    <source>
        <dbReference type="SAM" id="SignalP"/>
    </source>
</evidence>
<dbReference type="AlphaFoldDB" id="A0A834UBD8"/>
<comment type="caution">
    <text evidence="4">The sequence shown here is derived from an EMBL/GenBank/DDBJ whole genome shotgun (WGS) entry which is preliminary data.</text>
</comment>
<dbReference type="CDD" id="cd22971">
    <property type="entry name" value="DD_RIIAD1"/>
    <property type="match status" value="1"/>
</dbReference>
<sequence>MHVRCTVRLLFTSFLFFVENIAAPIRPSTKWNGYHRIDLPKKCCIEGYLFNDELTCVKVIEDNNFSKEMETEVRAYGVSCEEDVAMWMEERGPNDSWTYATVDVPNDYCLEMMTNGTQVLARCPDLLKMNDNSSTANSIVSTTTTRTIYNERKTICDNKNRTKKLEAIFWGAKTYMLTNIAHMILCIVVVVTYLSVPELRKGVYNHAVLRHNISLLGLGSILTFLSYCQYPLDDNLTILLWLLLQYFTLATVFWLNVICFDMTLCITRFRWTVGLGANNERDKYRRLLLYGVFAWGGALLPTVVAGIFEYTPGIPKNFPLKPNYVRYCLGPNPTALSLDGCTLVLRYSLSLSQQTRHIKDLSSHPAHTMALHVVNTEEYPTKDRRQILLLLQGRHPFHSIDPPYHDRSYDIGSLSRKQCECLISRKLSRQRENEIYLKNHPEVKAFISILLRYLLRSLPEENVQQAVGAFFNRPRYEIVMDLKKYLRETGQPIPSTETFQGKYFKEETTTTTTTTTTTPRTTTTTTNDSSIFSNFEEESIQQDYMPHF</sequence>